<name>A0A1D4QUE0_9STAP</name>
<evidence type="ECO:0000313" key="5">
    <source>
        <dbReference type="Proteomes" id="UP000095412"/>
    </source>
</evidence>
<dbReference type="GO" id="GO:0005829">
    <property type="term" value="C:cytosol"/>
    <property type="evidence" value="ECO:0007669"/>
    <property type="project" value="TreeGrafter"/>
</dbReference>
<keyword evidence="5" id="KW-1185">Reference proteome</keyword>
<evidence type="ECO:0000313" key="4">
    <source>
        <dbReference type="EMBL" id="SCT38753.1"/>
    </source>
</evidence>
<accession>A0A1D4QUE0</accession>
<dbReference type="PANTHER" id="PTHR43418:SF4">
    <property type="entry name" value="MULTIFUNCTIONAL TRYPTOPHAN BIOSYNTHESIS PROTEIN"/>
    <property type="match status" value="1"/>
</dbReference>
<evidence type="ECO:0000259" key="2">
    <source>
        <dbReference type="Pfam" id="PF00117"/>
    </source>
</evidence>
<evidence type="ECO:0000313" key="3">
    <source>
        <dbReference type="EMBL" id="SCT38573.1"/>
    </source>
</evidence>
<dbReference type="PANTHER" id="PTHR43418">
    <property type="entry name" value="MULTIFUNCTIONAL TRYPTOPHAN BIOSYNTHESIS PROTEIN-RELATED"/>
    <property type="match status" value="1"/>
</dbReference>
<keyword evidence="4" id="KW-0808">Transferase</keyword>
<keyword evidence="1" id="KW-0315">Glutamine amidotransferase</keyword>
<dbReference type="SUPFAM" id="SSF52317">
    <property type="entry name" value="Class I glutamine amidotransferase-like"/>
    <property type="match status" value="1"/>
</dbReference>
<evidence type="ECO:0000256" key="1">
    <source>
        <dbReference type="ARBA" id="ARBA00022962"/>
    </source>
</evidence>
<dbReference type="AlphaFoldDB" id="A0A1D4QUE0"/>
<dbReference type="EMBL" id="FMPG01000015">
    <property type="protein sequence ID" value="SCT38753.1"/>
    <property type="molecule type" value="Genomic_DNA"/>
</dbReference>
<dbReference type="GO" id="GO:0000162">
    <property type="term" value="P:L-tryptophan biosynthetic process"/>
    <property type="evidence" value="ECO:0007669"/>
    <property type="project" value="TreeGrafter"/>
</dbReference>
<dbReference type="OrthoDB" id="9804328at2"/>
<protein>
    <submittedName>
        <fullName evidence="4">Anthranilate synthase component II</fullName>
        <ecNumber evidence="4">2.6.1.85</ecNumber>
    </submittedName>
</protein>
<dbReference type="InterPro" id="IPR006221">
    <property type="entry name" value="TrpG/PapA_dom"/>
</dbReference>
<keyword evidence="4" id="KW-0032">Aminotransferase</keyword>
<gene>
    <name evidence="4" type="primary">pabA</name>
    <name evidence="4" type="ORF">SAMEA2297795_02403</name>
    <name evidence="3" type="ORF">SAMEA2297796_02312</name>
</gene>
<dbReference type="InterPro" id="IPR050472">
    <property type="entry name" value="Anth_synth/Amidotransfase"/>
</dbReference>
<dbReference type="InterPro" id="IPR029062">
    <property type="entry name" value="Class_I_gatase-like"/>
</dbReference>
<dbReference type="GO" id="GO:0046820">
    <property type="term" value="F:4-amino-4-deoxychorismate synthase activity"/>
    <property type="evidence" value="ECO:0007669"/>
    <property type="project" value="UniProtKB-EC"/>
</dbReference>
<dbReference type="EC" id="2.6.1.85" evidence="4"/>
<dbReference type="PRINTS" id="PR00097">
    <property type="entry name" value="ANTSNTHASEII"/>
</dbReference>
<sequence>MILVVDNYDSFTYNLVDIIKQKEVTIVKYPDDASIYDLENIEALVISPGPGHPLDSQLLMQIIEHYKDKPILGVCLGAQALTCYYGGNVVQSDKVMHGKKDRMQVIEETKLYEEIPEYSEIMRYHSLISDSKMMPQTLKVTAQTSDCIQSFEHNDYLHFGIQYHPESFATEYGEQIINNFLKIVKEVRRDDTANTITTT</sequence>
<reference evidence="3 5" key="1">
    <citation type="submission" date="2016-09" db="EMBL/GenBank/DDBJ databases">
        <authorList>
            <consortium name="Pathogen Informatics"/>
            <person name="Sun Q."/>
            <person name="Inoue M."/>
        </authorList>
    </citation>
    <scope>NUCLEOTIDE SEQUENCE [LARGE SCALE GENOMIC DNA]</scope>
    <source>
        <strain evidence="3 5">82C</strain>
    </source>
</reference>
<dbReference type="InterPro" id="IPR017926">
    <property type="entry name" value="GATASE"/>
</dbReference>
<dbReference type="PROSITE" id="PS51273">
    <property type="entry name" value="GATASE_TYPE_1"/>
    <property type="match status" value="1"/>
</dbReference>
<organism evidence="4 6">
    <name type="scientific">Staphylococcus caeli</name>
    <dbReference type="NCBI Taxonomy" id="2201815"/>
    <lineage>
        <taxon>Bacteria</taxon>
        <taxon>Bacillati</taxon>
        <taxon>Bacillota</taxon>
        <taxon>Bacilli</taxon>
        <taxon>Bacillales</taxon>
        <taxon>Staphylococcaceae</taxon>
        <taxon>Staphylococcus</taxon>
    </lineage>
</organism>
<reference evidence="4 6" key="2">
    <citation type="submission" date="2016-09" db="EMBL/GenBank/DDBJ databases">
        <authorList>
            <consortium name="Pathogen Informatics"/>
        </authorList>
    </citation>
    <scope>NUCLEOTIDE SEQUENCE [LARGE SCALE GENOMIC DNA]</scope>
    <source>
        <strain evidence="4 6">82B</strain>
    </source>
</reference>
<dbReference type="NCBIfam" id="TIGR00566">
    <property type="entry name" value="trpG_papA"/>
    <property type="match status" value="1"/>
</dbReference>
<feature type="domain" description="Glutamine amidotransferase" evidence="2">
    <location>
        <begin position="3"/>
        <end position="182"/>
    </location>
</feature>
<dbReference type="Proteomes" id="UP000095768">
    <property type="component" value="Unassembled WGS sequence"/>
</dbReference>
<dbReference type="CDD" id="cd01743">
    <property type="entry name" value="GATase1_Anthranilate_Synthase"/>
    <property type="match status" value="1"/>
</dbReference>
<dbReference type="EMBL" id="FMPI01000022">
    <property type="protein sequence ID" value="SCT38573.1"/>
    <property type="molecule type" value="Genomic_DNA"/>
</dbReference>
<dbReference type="Pfam" id="PF00117">
    <property type="entry name" value="GATase"/>
    <property type="match status" value="1"/>
</dbReference>
<dbReference type="Proteomes" id="UP000095412">
    <property type="component" value="Unassembled WGS sequence"/>
</dbReference>
<dbReference type="PRINTS" id="PR00096">
    <property type="entry name" value="GATASE"/>
</dbReference>
<proteinExistence type="predicted"/>
<dbReference type="Gene3D" id="3.40.50.880">
    <property type="match status" value="1"/>
</dbReference>
<dbReference type="GO" id="GO:0004049">
    <property type="term" value="F:anthranilate synthase activity"/>
    <property type="evidence" value="ECO:0007669"/>
    <property type="project" value="TreeGrafter"/>
</dbReference>
<dbReference type="RefSeq" id="WP_069996446.1">
    <property type="nucleotide sequence ID" value="NZ_FMPG01000015.1"/>
</dbReference>
<evidence type="ECO:0000313" key="6">
    <source>
        <dbReference type="Proteomes" id="UP000095768"/>
    </source>
</evidence>